<evidence type="ECO:0000259" key="9">
    <source>
        <dbReference type="PROSITE" id="PS50110"/>
    </source>
</evidence>
<dbReference type="SUPFAM" id="SSF47384">
    <property type="entry name" value="Homodimeric domain of signal transducing histidine kinase"/>
    <property type="match status" value="1"/>
</dbReference>
<feature type="modified residue" description="4-aspartylphosphate" evidence="6">
    <location>
        <position position="693"/>
    </location>
</feature>
<dbReference type="InterPro" id="IPR011006">
    <property type="entry name" value="CheY-like_superfamily"/>
</dbReference>
<dbReference type="PRINTS" id="PR00344">
    <property type="entry name" value="BCTRLSENSOR"/>
</dbReference>
<proteinExistence type="predicted"/>
<feature type="transmembrane region" description="Helical" evidence="7">
    <location>
        <begin position="93"/>
        <end position="115"/>
    </location>
</feature>
<keyword evidence="5" id="KW-0418">Kinase</keyword>
<dbReference type="SMART" id="SM00388">
    <property type="entry name" value="HisKA"/>
    <property type="match status" value="1"/>
</dbReference>
<dbReference type="Pfam" id="PF08447">
    <property type="entry name" value="PAS_3"/>
    <property type="match status" value="1"/>
</dbReference>
<dbReference type="InterPro" id="IPR000014">
    <property type="entry name" value="PAS"/>
</dbReference>
<dbReference type="OrthoDB" id="9810730at2"/>
<dbReference type="EC" id="2.7.13.3" evidence="2"/>
<keyword evidence="13" id="KW-1185">Reference proteome</keyword>
<dbReference type="CDD" id="cd00082">
    <property type="entry name" value="HisKA"/>
    <property type="match status" value="1"/>
</dbReference>
<gene>
    <name evidence="12" type="ORF">SAMN06297229_2144</name>
</gene>
<feature type="transmembrane region" description="Helical" evidence="7">
    <location>
        <begin position="40"/>
        <end position="59"/>
    </location>
</feature>
<keyword evidence="3 6" id="KW-0597">Phosphoprotein</keyword>
<dbReference type="EMBL" id="FXWH01000003">
    <property type="protein sequence ID" value="SMQ80379.1"/>
    <property type="molecule type" value="Genomic_DNA"/>
</dbReference>
<dbReference type="InterPro" id="IPR013655">
    <property type="entry name" value="PAS_fold_3"/>
</dbReference>
<evidence type="ECO:0000256" key="5">
    <source>
        <dbReference type="ARBA" id="ARBA00022777"/>
    </source>
</evidence>
<dbReference type="Pfam" id="PF13426">
    <property type="entry name" value="PAS_9"/>
    <property type="match status" value="1"/>
</dbReference>
<dbReference type="Pfam" id="PF00512">
    <property type="entry name" value="HisKA"/>
    <property type="match status" value="1"/>
</dbReference>
<feature type="domain" description="PAC" evidence="11">
    <location>
        <begin position="329"/>
        <end position="383"/>
    </location>
</feature>
<evidence type="ECO:0000259" key="10">
    <source>
        <dbReference type="PROSITE" id="PS50112"/>
    </source>
</evidence>
<keyword evidence="7" id="KW-0812">Transmembrane</keyword>
<feature type="transmembrane region" description="Helical" evidence="7">
    <location>
        <begin position="64"/>
        <end position="81"/>
    </location>
</feature>
<feature type="domain" description="PAS" evidence="10">
    <location>
        <begin position="252"/>
        <end position="304"/>
    </location>
</feature>
<dbReference type="NCBIfam" id="TIGR00229">
    <property type="entry name" value="sensory_box"/>
    <property type="match status" value="2"/>
</dbReference>
<feature type="domain" description="PAS" evidence="10">
    <location>
        <begin position="131"/>
        <end position="200"/>
    </location>
</feature>
<dbReference type="PANTHER" id="PTHR43304">
    <property type="entry name" value="PHYTOCHROME-LIKE PROTEIN CPH1"/>
    <property type="match status" value="1"/>
</dbReference>
<dbReference type="InterPro" id="IPR003594">
    <property type="entry name" value="HATPase_dom"/>
</dbReference>
<evidence type="ECO:0000259" key="8">
    <source>
        <dbReference type="PROSITE" id="PS50109"/>
    </source>
</evidence>
<dbReference type="Gene3D" id="3.40.50.2300">
    <property type="match status" value="1"/>
</dbReference>
<organism evidence="12 13">
    <name type="scientific">Pseudidiomarina planktonica</name>
    <dbReference type="NCBI Taxonomy" id="1323738"/>
    <lineage>
        <taxon>Bacteria</taxon>
        <taxon>Pseudomonadati</taxon>
        <taxon>Pseudomonadota</taxon>
        <taxon>Gammaproteobacteria</taxon>
        <taxon>Alteromonadales</taxon>
        <taxon>Idiomarinaceae</taxon>
        <taxon>Pseudidiomarina</taxon>
    </lineage>
</organism>
<evidence type="ECO:0000256" key="7">
    <source>
        <dbReference type="SAM" id="Phobius"/>
    </source>
</evidence>
<evidence type="ECO:0000256" key="6">
    <source>
        <dbReference type="PROSITE-ProRule" id="PRU00169"/>
    </source>
</evidence>
<dbReference type="InterPro" id="IPR001610">
    <property type="entry name" value="PAC"/>
</dbReference>
<evidence type="ECO:0000313" key="12">
    <source>
        <dbReference type="EMBL" id="SMQ80379.1"/>
    </source>
</evidence>
<reference evidence="13" key="1">
    <citation type="submission" date="2017-04" db="EMBL/GenBank/DDBJ databases">
        <authorList>
            <person name="Varghese N."/>
            <person name="Submissions S."/>
        </authorList>
    </citation>
    <scope>NUCLEOTIDE SEQUENCE [LARGE SCALE GENOMIC DNA]</scope>
</reference>
<feature type="domain" description="PAC" evidence="11">
    <location>
        <begin position="203"/>
        <end position="255"/>
    </location>
</feature>
<comment type="catalytic activity">
    <reaction evidence="1">
        <text>ATP + protein L-histidine = ADP + protein N-phospho-L-histidine.</text>
        <dbReference type="EC" id="2.7.13.3"/>
    </reaction>
</comment>
<dbReference type="GO" id="GO:0000155">
    <property type="term" value="F:phosphorelay sensor kinase activity"/>
    <property type="evidence" value="ECO:0007669"/>
    <property type="project" value="InterPro"/>
</dbReference>
<dbReference type="SMART" id="SM00086">
    <property type="entry name" value="PAC"/>
    <property type="match status" value="2"/>
</dbReference>
<dbReference type="PANTHER" id="PTHR43304:SF1">
    <property type="entry name" value="PAC DOMAIN-CONTAINING PROTEIN"/>
    <property type="match status" value="1"/>
</dbReference>
<dbReference type="Gene3D" id="3.30.565.10">
    <property type="entry name" value="Histidine kinase-like ATPase, C-terminal domain"/>
    <property type="match status" value="1"/>
</dbReference>
<dbReference type="Proteomes" id="UP000194450">
    <property type="component" value="Unassembled WGS sequence"/>
</dbReference>
<dbReference type="PROSITE" id="PS50109">
    <property type="entry name" value="HIS_KIN"/>
    <property type="match status" value="1"/>
</dbReference>
<dbReference type="PROSITE" id="PS50110">
    <property type="entry name" value="RESPONSE_REGULATORY"/>
    <property type="match status" value="1"/>
</dbReference>
<dbReference type="InterPro" id="IPR000700">
    <property type="entry name" value="PAS-assoc_C"/>
</dbReference>
<evidence type="ECO:0000313" key="13">
    <source>
        <dbReference type="Proteomes" id="UP000194450"/>
    </source>
</evidence>
<feature type="domain" description="Response regulatory" evidence="9">
    <location>
        <begin position="643"/>
        <end position="759"/>
    </location>
</feature>
<dbReference type="InterPro" id="IPR036890">
    <property type="entry name" value="HATPase_C_sf"/>
</dbReference>
<evidence type="ECO:0000256" key="4">
    <source>
        <dbReference type="ARBA" id="ARBA00022679"/>
    </source>
</evidence>
<evidence type="ECO:0000256" key="2">
    <source>
        <dbReference type="ARBA" id="ARBA00012438"/>
    </source>
</evidence>
<evidence type="ECO:0000256" key="1">
    <source>
        <dbReference type="ARBA" id="ARBA00000085"/>
    </source>
</evidence>
<name>A0A1Y6G425_9GAMM</name>
<dbReference type="InterPro" id="IPR003661">
    <property type="entry name" value="HisK_dim/P_dom"/>
</dbReference>
<dbReference type="SUPFAM" id="SSF52172">
    <property type="entry name" value="CheY-like"/>
    <property type="match status" value="1"/>
</dbReference>
<accession>A0A1Y6G425</accession>
<dbReference type="FunFam" id="3.30.450.20:FF:000099">
    <property type="entry name" value="Sensory box sensor histidine kinase"/>
    <property type="match status" value="1"/>
</dbReference>
<dbReference type="Pfam" id="PF02518">
    <property type="entry name" value="HATPase_c"/>
    <property type="match status" value="1"/>
</dbReference>
<dbReference type="PROSITE" id="PS50112">
    <property type="entry name" value="PAS"/>
    <property type="match status" value="2"/>
</dbReference>
<dbReference type="InterPro" id="IPR001789">
    <property type="entry name" value="Sig_transdc_resp-reg_receiver"/>
</dbReference>
<sequence>MSRRLFQPMFGVVRPTRVISTITLIVLMLVVFVTDSLTQLGFAHGYLYIPIILLASAIARMRTVIIVTCCALVLNSLGYLISPEVDVDLDTWYVLANRSLTFVIIGATYVLLHIISRAEKSAAKNLQVIAQKEYFKELSDALPVMVWTANPDGTIAYVGSQLINITGKSSDYILEHWKSILHPDDLKRSLAIWDHSVATGEHYLVEFRIRDYQGNYVWMLTQAKPKYNTEGEVEAWYGSCSDITKQRAEQEQLRLLRTAVSRLNDIIIITEAEPVQEPGPRVVFVNEAFERKTGYTAEEIIGKTPRILQGPGTQSSELDKIRSALLKWKSVRAKVLNYTKDGREIWLELDIVPIADKNGWYTHWVAVERDVTREHNMEQQLQQIQRLESISHLTGGIAHDFNNLLTVVMGNADMLCETLTDDSQRQLAETIVQASERGAALTNSLLAFARRQTLNPTSVDIETILDDLSPLLKTAIGRENELIVKVEPHLPSIFIDHAQLENALLNLATNSKHAMPANGEFTIEASVSELDAGYLELHPEVEPGSYLLLKVSDNGHGIPSDDIERIFEPFFSRREDNSGTGLGLSMVFGFIKQSGGHISVCSETAADKGSGTTFCLYLPLIDSASTDSPSVSSADTSMPAQLTVLVVEDEAPIRQLAVNYFESEGFQVLEAENAEKALQHMEAQQRIDFLFTDVVMPGELSGVDVANVFAKRYPSANIMLTSGFSDKIVERETKDTPRYPILSKPYRKEQLMSQVSQALKTKSK</sequence>
<dbReference type="InterPro" id="IPR036097">
    <property type="entry name" value="HisK_dim/P_sf"/>
</dbReference>
<dbReference type="InterPro" id="IPR005467">
    <property type="entry name" value="His_kinase_dom"/>
</dbReference>
<keyword evidence="7" id="KW-1133">Transmembrane helix</keyword>
<dbReference type="SMART" id="SM00387">
    <property type="entry name" value="HATPase_c"/>
    <property type="match status" value="1"/>
</dbReference>
<dbReference type="RefSeq" id="WP_086435282.1">
    <property type="nucleotide sequence ID" value="NZ_FXWH01000003.1"/>
</dbReference>
<keyword evidence="4" id="KW-0808">Transferase</keyword>
<dbReference type="SUPFAM" id="SSF55874">
    <property type="entry name" value="ATPase domain of HSP90 chaperone/DNA topoisomerase II/histidine kinase"/>
    <property type="match status" value="1"/>
</dbReference>
<evidence type="ECO:0000256" key="3">
    <source>
        <dbReference type="ARBA" id="ARBA00022553"/>
    </source>
</evidence>
<keyword evidence="7" id="KW-0472">Membrane</keyword>
<feature type="domain" description="Histidine kinase" evidence="8">
    <location>
        <begin position="396"/>
        <end position="622"/>
    </location>
</feature>
<feature type="transmembrane region" description="Helical" evidence="7">
    <location>
        <begin position="12"/>
        <end position="34"/>
    </location>
</feature>
<dbReference type="Gene3D" id="1.10.287.130">
    <property type="match status" value="1"/>
</dbReference>
<dbReference type="SUPFAM" id="SSF55785">
    <property type="entry name" value="PYP-like sensor domain (PAS domain)"/>
    <property type="match status" value="2"/>
</dbReference>
<dbReference type="SMART" id="SM00448">
    <property type="entry name" value="REC"/>
    <property type="match status" value="1"/>
</dbReference>
<protein>
    <recommendedName>
        <fullName evidence="2">histidine kinase</fullName>
        <ecNumber evidence="2">2.7.13.3</ecNumber>
    </recommendedName>
</protein>
<dbReference type="InterPro" id="IPR035965">
    <property type="entry name" value="PAS-like_dom_sf"/>
</dbReference>
<dbReference type="AlphaFoldDB" id="A0A1Y6G425"/>
<dbReference type="SMART" id="SM00091">
    <property type="entry name" value="PAS"/>
    <property type="match status" value="2"/>
</dbReference>
<evidence type="ECO:0000259" key="11">
    <source>
        <dbReference type="PROSITE" id="PS50113"/>
    </source>
</evidence>
<dbReference type="PROSITE" id="PS50113">
    <property type="entry name" value="PAC"/>
    <property type="match status" value="2"/>
</dbReference>
<dbReference type="InterPro" id="IPR004358">
    <property type="entry name" value="Sig_transdc_His_kin-like_C"/>
</dbReference>
<dbReference type="InterPro" id="IPR052162">
    <property type="entry name" value="Sensor_kinase/Photoreceptor"/>
</dbReference>
<dbReference type="Pfam" id="PF00072">
    <property type="entry name" value="Response_reg"/>
    <property type="match status" value="1"/>
</dbReference>
<dbReference type="Gene3D" id="3.30.450.20">
    <property type="entry name" value="PAS domain"/>
    <property type="match status" value="2"/>
</dbReference>
<dbReference type="CDD" id="cd00130">
    <property type="entry name" value="PAS"/>
    <property type="match status" value="2"/>
</dbReference>